<sequence length="142" mass="15396">MREREREGKPEGKEAKEKLAMAATLMQELCWPESRPCSIYQFFQLIDSPTNISPSNFISSIISPGLTGWTSTARDPCDEKWQGVVCDTTNTKIISITAHGANSGPELGHTLGAFSSLQSIDLSNNIIGGNIPADLPVTLTNM</sequence>
<reference evidence="4" key="1">
    <citation type="submission" date="2022-06" db="EMBL/GenBank/DDBJ databases">
        <title>Uncovering the hologenomic basis of an extraordinary plant invasion.</title>
        <authorList>
            <person name="Bieker V.C."/>
            <person name="Martin M.D."/>
            <person name="Gilbert T."/>
            <person name="Hodgins K."/>
            <person name="Battlay P."/>
            <person name="Petersen B."/>
            <person name="Wilson J."/>
        </authorList>
    </citation>
    <scope>NUCLEOTIDE SEQUENCE</scope>
    <source>
        <strain evidence="4">AA19_3_7</strain>
        <tissue evidence="4">Leaf</tissue>
    </source>
</reference>
<keyword evidence="1" id="KW-0433">Leucine-rich repeat</keyword>
<name>A0AAD5CYW9_AMBAR</name>
<evidence type="ECO:0000256" key="2">
    <source>
        <dbReference type="ARBA" id="ARBA00022737"/>
    </source>
</evidence>
<dbReference type="InterPro" id="IPR032675">
    <property type="entry name" value="LRR_dom_sf"/>
</dbReference>
<keyword evidence="5" id="KW-1185">Reference proteome</keyword>
<dbReference type="InterPro" id="IPR013210">
    <property type="entry name" value="LRR_N_plant-typ"/>
</dbReference>
<feature type="domain" description="Leucine-rich repeat-containing N-terminal plant-type" evidence="3">
    <location>
        <begin position="57"/>
        <end position="87"/>
    </location>
</feature>
<evidence type="ECO:0000259" key="3">
    <source>
        <dbReference type="Pfam" id="PF08263"/>
    </source>
</evidence>
<evidence type="ECO:0000256" key="1">
    <source>
        <dbReference type="ARBA" id="ARBA00022614"/>
    </source>
</evidence>
<dbReference type="EMBL" id="JAMZMK010006265">
    <property type="protein sequence ID" value="KAI7749887.1"/>
    <property type="molecule type" value="Genomic_DNA"/>
</dbReference>
<organism evidence="4 5">
    <name type="scientific">Ambrosia artemisiifolia</name>
    <name type="common">Common ragweed</name>
    <dbReference type="NCBI Taxonomy" id="4212"/>
    <lineage>
        <taxon>Eukaryota</taxon>
        <taxon>Viridiplantae</taxon>
        <taxon>Streptophyta</taxon>
        <taxon>Embryophyta</taxon>
        <taxon>Tracheophyta</taxon>
        <taxon>Spermatophyta</taxon>
        <taxon>Magnoliopsida</taxon>
        <taxon>eudicotyledons</taxon>
        <taxon>Gunneridae</taxon>
        <taxon>Pentapetalae</taxon>
        <taxon>asterids</taxon>
        <taxon>campanulids</taxon>
        <taxon>Asterales</taxon>
        <taxon>Asteraceae</taxon>
        <taxon>Asteroideae</taxon>
        <taxon>Heliantheae alliance</taxon>
        <taxon>Heliantheae</taxon>
        <taxon>Ambrosia</taxon>
    </lineage>
</organism>
<gene>
    <name evidence="4" type="ORF">M8C21_019772</name>
</gene>
<comment type="caution">
    <text evidence="4">The sequence shown here is derived from an EMBL/GenBank/DDBJ whole genome shotgun (WGS) entry which is preliminary data.</text>
</comment>
<dbReference type="Proteomes" id="UP001206925">
    <property type="component" value="Unassembled WGS sequence"/>
</dbReference>
<dbReference type="Gene3D" id="3.80.10.10">
    <property type="entry name" value="Ribonuclease Inhibitor"/>
    <property type="match status" value="1"/>
</dbReference>
<dbReference type="AlphaFoldDB" id="A0AAD5CYW9"/>
<dbReference type="Pfam" id="PF08263">
    <property type="entry name" value="LRRNT_2"/>
    <property type="match status" value="1"/>
</dbReference>
<evidence type="ECO:0000313" key="5">
    <source>
        <dbReference type="Proteomes" id="UP001206925"/>
    </source>
</evidence>
<protein>
    <recommendedName>
        <fullName evidence="3">Leucine-rich repeat-containing N-terminal plant-type domain-containing protein</fullName>
    </recommendedName>
</protein>
<evidence type="ECO:0000313" key="4">
    <source>
        <dbReference type="EMBL" id="KAI7749887.1"/>
    </source>
</evidence>
<keyword evidence="2" id="KW-0677">Repeat</keyword>
<proteinExistence type="predicted"/>
<accession>A0AAD5CYW9</accession>